<evidence type="ECO:0000256" key="4">
    <source>
        <dbReference type="ARBA" id="ARBA00022807"/>
    </source>
</evidence>
<sequence>PANLKIPDTVDWREEGYVTPVKNQGHCGSCWSFSTTGSLEGQNFRKTGQLVSLSEQNLVDCSSSYGNNGCHGGLMDNAFKYIRDNGGIDTEYSYPYQARVGYCRFNASDVGATDTGYTDIPSGDEDSLQSAVASVGPISVAIDASHRSFHFYHTGRTCEATCNARFILKYRMKVSGSILAVILNILSVLFCSWGTSWGLDGYIKIARNQNNKCGVATAASYPLV</sequence>
<reference evidence="7 8" key="1">
    <citation type="submission" date="2022-05" db="EMBL/GenBank/DDBJ databases">
        <authorList>
            <consortium name="Genoscope - CEA"/>
            <person name="William W."/>
        </authorList>
    </citation>
    <scope>NUCLEOTIDE SEQUENCE [LARGE SCALE GENOMIC DNA]</scope>
</reference>
<evidence type="ECO:0000256" key="1">
    <source>
        <dbReference type="ARBA" id="ARBA00008455"/>
    </source>
</evidence>
<keyword evidence="3" id="KW-0378">Hydrolase</keyword>
<proteinExistence type="inferred from homology"/>
<evidence type="ECO:0000256" key="2">
    <source>
        <dbReference type="ARBA" id="ARBA00022670"/>
    </source>
</evidence>
<evidence type="ECO:0000313" key="8">
    <source>
        <dbReference type="Proteomes" id="UP001159427"/>
    </source>
</evidence>
<dbReference type="EMBL" id="CALNXI010006836">
    <property type="protein sequence ID" value="CAH3199201.1"/>
    <property type="molecule type" value="Genomic_DNA"/>
</dbReference>
<keyword evidence="5" id="KW-0472">Membrane</keyword>
<keyword evidence="5" id="KW-1133">Transmembrane helix</keyword>
<dbReference type="InterPro" id="IPR000668">
    <property type="entry name" value="Peptidase_C1A_C"/>
</dbReference>
<evidence type="ECO:0000259" key="6">
    <source>
        <dbReference type="SMART" id="SM00645"/>
    </source>
</evidence>
<comment type="caution">
    <text evidence="7">The sequence shown here is derived from an EMBL/GenBank/DDBJ whole genome shotgun (WGS) entry which is preliminary data.</text>
</comment>
<evidence type="ECO:0000256" key="5">
    <source>
        <dbReference type="SAM" id="Phobius"/>
    </source>
</evidence>
<dbReference type="SUPFAM" id="SSF54001">
    <property type="entry name" value="Cysteine proteinases"/>
    <property type="match status" value="1"/>
</dbReference>
<dbReference type="InterPro" id="IPR038765">
    <property type="entry name" value="Papain-like_cys_pep_sf"/>
</dbReference>
<dbReference type="PANTHER" id="PTHR12411">
    <property type="entry name" value="CYSTEINE PROTEASE FAMILY C1-RELATED"/>
    <property type="match status" value="1"/>
</dbReference>
<dbReference type="SMART" id="SM00645">
    <property type="entry name" value="Pept_C1"/>
    <property type="match status" value="1"/>
</dbReference>
<evidence type="ECO:0000313" key="7">
    <source>
        <dbReference type="EMBL" id="CAH3199201.1"/>
    </source>
</evidence>
<keyword evidence="2" id="KW-0645">Protease</keyword>
<feature type="domain" description="Peptidase C1A papain C-terminal" evidence="6">
    <location>
        <begin position="6"/>
        <end position="223"/>
    </location>
</feature>
<dbReference type="Proteomes" id="UP001159427">
    <property type="component" value="Unassembled WGS sequence"/>
</dbReference>
<evidence type="ECO:0000256" key="3">
    <source>
        <dbReference type="ARBA" id="ARBA00022801"/>
    </source>
</evidence>
<dbReference type="InterPro" id="IPR000169">
    <property type="entry name" value="Pept_cys_AS"/>
</dbReference>
<dbReference type="Gene3D" id="3.90.70.10">
    <property type="entry name" value="Cysteine proteinases"/>
    <property type="match status" value="1"/>
</dbReference>
<dbReference type="InterPro" id="IPR039417">
    <property type="entry name" value="Peptidase_C1A_papain-like"/>
</dbReference>
<organism evidence="7 8">
    <name type="scientific">Porites evermanni</name>
    <dbReference type="NCBI Taxonomy" id="104178"/>
    <lineage>
        <taxon>Eukaryota</taxon>
        <taxon>Metazoa</taxon>
        <taxon>Cnidaria</taxon>
        <taxon>Anthozoa</taxon>
        <taxon>Hexacorallia</taxon>
        <taxon>Scleractinia</taxon>
        <taxon>Fungiina</taxon>
        <taxon>Poritidae</taxon>
        <taxon>Porites</taxon>
    </lineage>
</organism>
<keyword evidence="5" id="KW-0812">Transmembrane</keyword>
<dbReference type="Pfam" id="PF00112">
    <property type="entry name" value="Peptidase_C1"/>
    <property type="match status" value="1"/>
</dbReference>
<keyword evidence="4" id="KW-0788">Thiol protease</keyword>
<dbReference type="CDD" id="cd02248">
    <property type="entry name" value="Peptidase_C1A"/>
    <property type="match status" value="1"/>
</dbReference>
<keyword evidence="8" id="KW-1185">Reference proteome</keyword>
<accession>A0ABN8T4E9</accession>
<dbReference type="PROSITE" id="PS00139">
    <property type="entry name" value="THIOL_PROTEASE_CYS"/>
    <property type="match status" value="1"/>
</dbReference>
<name>A0ABN8T4E9_9CNID</name>
<gene>
    <name evidence="7" type="ORF">PEVE_00039148</name>
</gene>
<feature type="transmembrane region" description="Helical" evidence="5">
    <location>
        <begin position="174"/>
        <end position="195"/>
    </location>
</feature>
<comment type="similarity">
    <text evidence="1">Belongs to the peptidase C1 family.</text>
</comment>
<dbReference type="InterPro" id="IPR013128">
    <property type="entry name" value="Peptidase_C1A"/>
</dbReference>
<dbReference type="Gene3D" id="2.40.50.170">
    <property type="entry name" value="Cysteine proteinases. Chain C"/>
    <property type="match status" value="1"/>
</dbReference>
<feature type="non-terminal residue" evidence="7">
    <location>
        <position position="1"/>
    </location>
</feature>
<protein>
    <recommendedName>
        <fullName evidence="6">Peptidase C1A papain C-terminal domain-containing protein</fullName>
    </recommendedName>
</protein>